<evidence type="ECO:0000313" key="5">
    <source>
        <dbReference type="Proteomes" id="UP000244912"/>
    </source>
</evidence>
<dbReference type="PANTHER" id="PTHR42748">
    <property type="entry name" value="NITROGEN METABOLITE REPRESSION PROTEIN NMRA FAMILY MEMBER"/>
    <property type="match status" value="1"/>
</dbReference>
<dbReference type="PANTHER" id="PTHR42748:SF7">
    <property type="entry name" value="NMRA LIKE REDOX SENSOR 1-RELATED"/>
    <property type="match status" value="1"/>
</dbReference>
<dbReference type="AlphaFoldDB" id="A0A2R8BZ39"/>
<proteinExistence type="inferred from homology"/>
<gene>
    <name evidence="4" type="ORF">PAA8504_03253</name>
</gene>
<dbReference type="Proteomes" id="UP000244912">
    <property type="component" value="Unassembled WGS sequence"/>
</dbReference>
<dbReference type="Gene3D" id="3.40.50.720">
    <property type="entry name" value="NAD(P)-binding Rossmann-like Domain"/>
    <property type="match status" value="1"/>
</dbReference>
<evidence type="ECO:0000259" key="3">
    <source>
        <dbReference type="Pfam" id="PF05368"/>
    </source>
</evidence>
<evidence type="ECO:0000256" key="2">
    <source>
        <dbReference type="ARBA" id="ARBA00022857"/>
    </source>
</evidence>
<dbReference type="RefSeq" id="WP_108895211.1">
    <property type="nucleotide sequence ID" value="NZ_ONZF01000009.1"/>
</dbReference>
<organism evidence="4 5">
    <name type="scientific">Palleronia abyssalis</name>
    <dbReference type="NCBI Taxonomy" id="1501240"/>
    <lineage>
        <taxon>Bacteria</taxon>
        <taxon>Pseudomonadati</taxon>
        <taxon>Pseudomonadota</taxon>
        <taxon>Alphaproteobacteria</taxon>
        <taxon>Rhodobacterales</taxon>
        <taxon>Roseobacteraceae</taxon>
        <taxon>Palleronia</taxon>
    </lineage>
</organism>
<dbReference type="InterPro" id="IPR036291">
    <property type="entry name" value="NAD(P)-bd_dom_sf"/>
</dbReference>
<evidence type="ECO:0000256" key="1">
    <source>
        <dbReference type="ARBA" id="ARBA00006328"/>
    </source>
</evidence>
<reference evidence="4 5" key="1">
    <citation type="submission" date="2018-03" db="EMBL/GenBank/DDBJ databases">
        <authorList>
            <person name="Keele B.F."/>
        </authorList>
    </citation>
    <scope>NUCLEOTIDE SEQUENCE [LARGE SCALE GENOMIC DNA]</scope>
    <source>
        <strain evidence="4 5">CECT 8504</strain>
    </source>
</reference>
<dbReference type="SUPFAM" id="SSF51735">
    <property type="entry name" value="NAD(P)-binding Rossmann-fold domains"/>
    <property type="match status" value="1"/>
</dbReference>
<dbReference type="InterPro" id="IPR051164">
    <property type="entry name" value="NmrA-like_oxidored"/>
</dbReference>
<accession>A0A2R8BZ39</accession>
<dbReference type="Pfam" id="PF05368">
    <property type="entry name" value="NmrA"/>
    <property type="match status" value="1"/>
</dbReference>
<comment type="similarity">
    <text evidence="1">Belongs to the NmrA-type oxidoreductase family.</text>
</comment>
<name>A0A2R8BZ39_9RHOB</name>
<dbReference type="InterPro" id="IPR008030">
    <property type="entry name" value="NmrA-like"/>
</dbReference>
<dbReference type="OrthoDB" id="7419852at2"/>
<protein>
    <recommendedName>
        <fullName evidence="3">NmrA-like domain-containing protein</fullName>
    </recommendedName>
</protein>
<sequence length="303" mass="33024">MKTTVFSATGDQGLAQVQALIAAGHDVTAVSRRPQASELPETVKRQPADYADHDSLLKAVEGAEAILLNLPSTSFQAAEPLIEATRVIAAAAANSPTLKTLVFNTSMPVPDIRMDIAAQDARLEMREILLASGAPVIVIQPVVYLDNLLKAWAWPQIDRENLIHYPHSETLDVCWICHADLAKLMVAAAERPALAGRVLAVGGPEAIRGPDLARRLGAVWDRPLRFQSMPPETCGEVMASVFKSTASLDSETLAREMTRKYVWYNDPDDRPFYVDMGPVLKELPVSLTPLEDWAAQQVLPISA</sequence>
<feature type="domain" description="NmrA-like" evidence="3">
    <location>
        <begin position="3"/>
        <end position="266"/>
    </location>
</feature>
<dbReference type="EMBL" id="ONZF01000009">
    <property type="protein sequence ID" value="SPJ25402.1"/>
    <property type="molecule type" value="Genomic_DNA"/>
</dbReference>
<keyword evidence="5" id="KW-1185">Reference proteome</keyword>
<evidence type="ECO:0000313" key="4">
    <source>
        <dbReference type="EMBL" id="SPJ25402.1"/>
    </source>
</evidence>
<keyword evidence="2" id="KW-0521">NADP</keyword>